<keyword evidence="2" id="KW-1185">Reference proteome</keyword>
<gene>
    <name evidence="1" type="ORF">X777_14098</name>
</gene>
<organism evidence="1 2">
    <name type="scientific">Ooceraea biroi</name>
    <name type="common">Clonal raider ant</name>
    <name type="synonym">Cerapachys biroi</name>
    <dbReference type="NCBI Taxonomy" id="2015173"/>
    <lineage>
        <taxon>Eukaryota</taxon>
        <taxon>Metazoa</taxon>
        <taxon>Ecdysozoa</taxon>
        <taxon>Arthropoda</taxon>
        <taxon>Hexapoda</taxon>
        <taxon>Insecta</taxon>
        <taxon>Pterygota</taxon>
        <taxon>Neoptera</taxon>
        <taxon>Endopterygota</taxon>
        <taxon>Hymenoptera</taxon>
        <taxon>Apocrita</taxon>
        <taxon>Aculeata</taxon>
        <taxon>Formicoidea</taxon>
        <taxon>Formicidae</taxon>
        <taxon>Dorylinae</taxon>
        <taxon>Ooceraea</taxon>
    </lineage>
</organism>
<sequence length="229" mass="26546">RLPDIKLPKFNGDYSAWPSFRELFTSIIMECPRLNNVERLHYLRSCVHGPAEQLIRSLPMTGDSLQASWDLLIVRYENKRLIIQAHLDNLFNLSMATPKNAAFLTKLISTVSESNKALQSLGMTQDMWACWCIMSHAISTETPEKRGKPLLAHLKRIPGSLSSTSFSTPGRVPWRESRWRPLNQAAQKVRPAQRRRPRSVSRLIRRLHRRCRAERLTVCAHTYKSERRF</sequence>
<dbReference type="Proteomes" id="UP000053097">
    <property type="component" value="Unassembled WGS sequence"/>
</dbReference>
<dbReference type="OrthoDB" id="7555186at2759"/>
<dbReference type="Pfam" id="PF03564">
    <property type="entry name" value="DUF1759"/>
    <property type="match status" value="1"/>
</dbReference>
<accession>A0A026VXS4</accession>
<reference evidence="1 2" key="1">
    <citation type="journal article" date="2014" name="Curr. Biol.">
        <title>The genome of the clonal raider ant Cerapachys biroi.</title>
        <authorList>
            <person name="Oxley P.R."/>
            <person name="Ji L."/>
            <person name="Fetter-Pruneda I."/>
            <person name="McKenzie S.K."/>
            <person name="Li C."/>
            <person name="Hu H."/>
            <person name="Zhang G."/>
            <person name="Kronauer D.J."/>
        </authorList>
    </citation>
    <scope>NUCLEOTIDE SEQUENCE [LARGE SCALE GENOMIC DNA]</scope>
</reference>
<protein>
    <submittedName>
        <fullName evidence="1">Uncharacterized protein</fullName>
    </submittedName>
</protein>
<dbReference type="PANTHER" id="PTHR22954">
    <property type="entry name" value="RETROVIRAL PROTEASE-RELATED"/>
    <property type="match status" value="1"/>
</dbReference>
<dbReference type="EMBL" id="KK107653">
    <property type="protein sequence ID" value="EZA48266.1"/>
    <property type="molecule type" value="Genomic_DNA"/>
</dbReference>
<dbReference type="PANTHER" id="PTHR22954:SF3">
    <property type="entry name" value="PROTEIN CBG08539"/>
    <property type="match status" value="1"/>
</dbReference>
<proteinExistence type="predicted"/>
<evidence type="ECO:0000313" key="2">
    <source>
        <dbReference type="Proteomes" id="UP000053097"/>
    </source>
</evidence>
<evidence type="ECO:0000313" key="1">
    <source>
        <dbReference type="EMBL" id="EZA48266.1"/>
    </source>
</evidence>
<dbReference type="InterPro" id="IPR005312">
    <property type="entry name" value="DUF1759"/>
</dbReference>
<name>A0A026VXS4_OOCBI</name>
<feature type="non-terminal residue" evidence="1">
    <location>
        <position position="1"/>
    </location>
</feature>
<dbReference type="AlphaFoldDB" id="A0A026VXS4"/>